<gene>
    <name evidence="1" type="ORF">Cvel_4892</name>
</gene>
<dbReference type="EMBL" id="CDMZ01001337">
    <property type="protein sequence ID" value="CEM31083.1"/>
    <property type="molecule type" value="Genomic_DNA"/>
</dbReference>
<sequence>MAVSSSRDFGSFHVSNVEALLEAPFSLEYPFERPQRSRPRDFGEDAKSTLFFLSDDFTFLNHGAFGGVARPCLETANEWRRYVGKVLVS</sequence>
<dbReference type="AlphaFoldDB" id="A0A0G4GLT9"/>
<organism evidence="1">
    <name type="scientific">Chromera velia CCMP2878</name>
    <dbReference type="NCBI Taxonomy" id="1169474"/>
    <lineage>
        <taxon>Eukaryota</taxon>
        <taxon>Sar</taxon>
        <taxon>Alveolata</taxon>
        <taxon>Colpodellida</taxon>
        <taxon>Chromeraceae</taxon>
        <taxon>Chromera</taxon>
    </lineage>
</organism>
<evidence type="ECO:0000313" key="1">
    <source>
        <dbReference type="EMBL" id="CEM31083.1"/>
    </source>
</evidence>
<protein>
    <submittedName>
        <fullName evidence="1">Uncharacterized protein</fullName>
    </submittedName>
</protein>
<accession>A0A0G4GLT9</accession>
<proteinExistence type="predicted"/>
<name>A0A0G4GLT9_9ALVE</name>
<dbReference type="VEuPathDB" id="CryptoDB:Cvel_4892"/>
<reference evidence="1" key="1">
    <citation type="submission" date="2014-11" db="EMBL/GenBank/DDBJ databases">
        <authorList>
            <person name="Otto D Thomas"/>
            <person name="Naeem Raeece"/>
        </authorList>
    </citation>
    <scope>NUCLEOTIDE SEQUENCE</scope>
</reference>